<gene>
    <name evidence="2" type="ORF">ACJBEI_19380</name>
</gene>
<evidence type="ECO:0008006" key="4">
    <source>
        <dbReference type="Google" id="ProtNLM"/>
    </source>
</evidence>
<keyword evidence="1" id="KW-0472">Membrane</keyword>
<dbReference type="EMBL" id="JBJHGH010000004">
    <property type="protein sequence ID" value="MFK8977379.1"/>
    <property type="molecule type" value="Genomic_DNA"/>
</dbReference>
<protein>
    <recommendedName>
        <fullName evidence="4">Transmembrane protein</fullName>
    </recommendedName>
</protein>
<dbReference type="RefSeq" id="WP_072264961.1">
    <property type="nucleotide sequence ID" value="NZ_CP124750.1"/>
</dbReference>
<evidence type="ECO:0000313" key="2">
    <source>
        <dbReference type="EMBL" id="MFK8977379.1"/>
    </source>
</evidence>
<accession>A0ABW8QPD3</accession>
<reference evidence="2 3" key="1">
    <citation type="submission" date="2024-11" db="EMBL/GenBank/DDBJ databases">
        <title>Draft genomes of five putative biosurfactant-producing Serratia sp. isolates from Laguna de Bay, Philippines.</title>
        <authorList>
            <person name="Lantican N."/>
            <person name="Barredo G.A."/>
            <person name="Rosana A."/>
            <person name="Siababa A.C."/>
            <person name="Montecillo A."/>
        </authorList>
    </citation>
    <scope>NUCLEOTIDE SEQUENCE [LARGE SCALE GENOMIC DNA]</scope>
    <source>
        <strain evidence="2 3">WS11a</strain>
    </source>
</reference>
<sequence>MNDLEISRHEEIIKLEKLKLKVDVWKTVIDVQKHFNDLEMKVRNFGILILSAFIGAIGVSFNSDSTFTFLGGNYSVAVILALGASVVWMLFYFVDVYWYHPLLLGAVKKGLDIESEISLEIPNINLTKTIGDKSPKNILCWKNMHSTGKANLFYFGVLFVLLSSAISLVCFKSPDKSNQLNNLKFEASCIRNDNYNGVSCIIASPSDAIRLK</sequence>
<keyword evidence="1" id="KW-0812">Transmembrane</keyword>
<proteinExistence type="predicted"/>
<organism evidence="2 3">
    <name type="scientific">Serratia sarumanii</name>
    <dbReference type="NCBI Taxonomy" id="3020826"/>
    <lineage>
        <taxon>Bacteria</taxon>
        <taxon>Pseudomonadati</taxon>
        <taxon>Pseudomonadota</taxon>
        <taxon>Gammaproteobacteria</taxon>
        <taxon>Enterobacterales</taxon>
        <taxon>Yersiniaceae</taxon>
        <taxon>Serratia</taxon>
    </lineage>
</organism>
<keyword evidence="1" id="KW-1133">Transmembrane helix</keyword>
<name>A0ABW8QPD3_9GAMM</name>
<feature type="transmembrane region" description="Helical" evidence="1">
    <location>
        <begin position="74"/>
        <end position="94"/>
    </location>
</feature>
<dbReference type="GeneID" id="301143753"/>
<evidence type="ECO:0000313" key="3">
    <source>
        <dbReference type="Proteomes" id="UP001622968"/>
    </source>
</evidence>
<evidence type="ECO:0000256" key="1">
    <source>
        <dbReference type="SAM" id="Phobius"/>
    </source>
</evidence>
<feature type="transmembrane region" description="Helical" evidence="1">
    <location>
        <begin position="45"/>
        <end position="62"/>
    </location>
</feature>
<keyword evidence="3" id="KW-1185">Reference proteome</keyword>
<dbReference type="Proteomes" id="UP001622968">
    <property type="component" value="Unassembled WGS sequence"/>
</dbReference>
<feature type="transmembrane region" description="Helical" evidence="1">
    <location>
        <begin position="152"/>
        <end position="171"/>
    </location>
</feature>
<comment type="caution">
    <text evidence="2">The sequence shown here is derived from an EMBL/GenBank/DDBJ whole genome shotgun (WGS) entry which is preliminary data.</text>
</comment>